<dbReference type="Gene3D" id="3.40.50.150">
    <property type="entry name" value="Vaccinia Virus protein VP39"/>
    <property type="match status" value="1"/>
</dbReference>
<evidence type="ECO:0000313" key="2">
    <source>
        <dbReference type="EMBL" id="MDX6017548.1"/>
    </source>
</evidence>
<keyword evidence="2" id="KW-0808">Transferase</keyword>
<dbReference type="EC" id="2.1.-.-" evidence="2"/>
<comment type="caution">
    <text evidence="2">The sequence shown here is derived from an EMBL/GenBank/DDBJ whole genome shotgun (WGS) entry which is preliminary data.</text>
</comment>
<dbReference type="GO" id="GO:0008168">
    <property type="term" value="F:methyltransferase activity"/>
    <property type="evidence" value="ECO:0007669"/>
    <property type="project" value="UniProtKB-KW"/>
</dbReference>
<dbReference type="Proteomes" id="UP001272773">
    <property type="component" value="Unassembled WGS sequence"/>
</dbReference>
<dbReference type="InterPro" id="IPR013216">
    <property type="entry name" value="Methyltransf_11"/>
</dbReference>
<gene>
    <name evidence="2" type="ORF">SIL79_14580</name>
</gene>
<protein>
    <submittedName>
        <fullName evidence="2">Class I SAM-dependent methyltransferase</fullName>
        <ecNumber evidence="2">2.1.-.-</ecNumber>
    </submittedName>
</protein>
<reference evidence="2 3" key="1">
    <citation type="submission" date="2023-11" db="EMBL/GenBank/DDBJ databases">
        <title>MicrobeMod: A computational toolkit for identifying prokaryotic methylation and restriction-modification with nanopore sequencing.</title>
        <authorList>
            <person name="Crits-Christoph A."/>
            <person name="Kang S.C."/>
            <person name="Lee H."/>
            <person name="Ostrov N."/>
        </authorList>
    </citation>
    <scope>NUCLEOTIDE SEQUENCE [LARGE SCALE GENOMIC DNA]</scope>
    <source>
        <strain evidence="2 3">ATCC BAA-2732</strain>
    </source>
</reference>
<dbReference type="EMBL" id="JAWXXR010000001">
    <property type="protein sequence ID" value="MDX6017548.1"/>
    <property type="molecule type" value="Genomic_DNA"/>
</dbReference>
<dbReference type="RefSeq" id="WP_071475903.1">
    <property type="nucleotide sequence ID" value="NZ_JAKCOQ010000006.1"/>
</dbReference>
<dbReference type="SUPFAM" id="SSF53335">
    <property type="entry name" value="S-adenosyl-L-methionine-dependent methyltransferases"/>
    <property type="match status" value="1"/>
</dbReference>
<feature type="domain" description="Methyltransferase type 11" evidence="1">
    <location>
        <begin position="43"/>
        <end position="139"/>
    </location>
</feature>
<evidence type="ECO:0000259" key="1">
    <source>
        <dbReference type="Pfam" id="PF08241"/>
    </source>
</evidence>
<dbReference type="Pfam" id="PF08241">
    <property type="entry name" value="Methyltransf_11"/>
    <property type="match status" value="1"/>
</dbReference>
<keyword evidence="3" id="KW-1185">Reference proteome</keyword>
<evidence type="ECO:0000313" key="3">
    <source>
        <dbReference type="Proteomes" id="UP001272773"/>
    </source>
</evidence>
<sequence length="209" mass="24072">MQLNRFEKSIVRHPLRLWLQRRLERRMLLKLFAKPLPAFSRALEIGCGFGEGIALVRQELGAQEVWALDFDSDMVSHCAGRYSDQNWLHLCQGDGSGLPFADSQFDLVVDFAAFHHIPDWQQAVVEVYRVLRPGGYFVMEELYRAAICNPLSRRLFEHPQENRFNHAELLAVVEDSGNFEIIRQHQLSGLAGIILARKTFGKHERDNDV</sequence>
<dbReference type="GeneID" id="88624758"/>
<dbReference type="CDD" id="cd02440">
    <property type="entry name" value="AdoMet_MTases"/>
    <property type="match status" value="1"/>
</dbReference>
<organism evidence="2 3">
    <name type="scientific">Shewanella indica</name>
    <dbReference type="NCBI Taxonomy" id="768528"/>
    <lineage>
        <taxon>Bacteria</taxon>
        <taxon>Pseudomonadati</taxon>
        <taxon>Pseudomonadota</taxon>
        <taxon>Gammaproteobacteria</taxon>
        <taxon>Alteromonadales</taxon>
        <taxon>Shewanellaceae</taxon>
        <taxon>Shewanella</taxon>
    </lineage>
</organism>
<dbReference type="PANTHER" id="PTHR43591">
    <property type="entry name" value="METHYLTRANSFERASE"/>
    <property type="match status" value="1"/>
</dbReference>
<dbReference type="GO" id="GO:0032259">
    <property type="term" value="P:methylation"/>
    <property type="evidence" value="ECO:0007669"/>
    <property type="project" value="UniProtKB-KW"/>
</dbReference>
<name>A0ABU4QEX5_9GAMM</name>
<keyword evidence="2" id="KW-0489">Methyltransferase</keyword>
<accession>A0ABU4QEX5</accession>
<proteinExistence type="predicted"/>
<dbReference type="InterPro" id="IPR029063">
    <property type="entry name" value="SAM-dependent_MTases_sf"/>
</dbReference>